<keyword evidence="10" id="KW-1185">Reference proteome</keyword>
<keyword evidence="3 6" id="KW-0547">Nucleotide-binding</keyword>
<dbReference type="GO" id="GO:0046872">
    <property type="term" value="F:metal ion binding"/>
    <property type="evidence" value="ECO:0007669"/>
    <property type="project" value="InterPro"/>
</dbReference>
<dbReference type="PROSITE" id="PS00867">
    <property type="entry name" value="CPSASE_2"/>
    <property type="match status" value="1"/>
</dbReference>
<dbReference type="EC" id="6.3.4.14" evidence="1"/>
<gene>
    <name evidence="9" type="ORF">GCM10010915_09890</name>
</gene>
<dbReference type="InterPro" id="IPR011054">
    <property type="entry name" value="Rudment_hybrid_motif"/>
</dbReference>
<keyword evidence="4 6" id="KW-0067">ATP-binding</keyword>
<evidence type="ECO:0000256" key="6">
    <source>
        <dbReference type="PROSITE-ProRule" id="PRU00409"/>
    </source>
</evidence>
<dbReference type="InterPro" id="IPR011761">
    <property type="entry name" value="ATP-grasp"/>
</dbReference>
<accession>A0A916Y5Z4</accession>
<dbReference type="GO" id="GO:0004075">
    <property type="term" value="F:biotin carboxylase activity"/>
    <property type="evidence" value="ECO:0007669"/>
    <property type="project" value="UniProtKB-EC"/>
</dbReference>
<evidence type="ECO:0000256" key="5">
    <source>
        <dbReference type="ARBA" id="ARBA00023267"/>
    </source>
</evidence>
<evidence type="ECO:0000313" key="9">
    <source>
        <dbReference type="EMBL" id="GGD31589.1"/>
    </source>
</evidence>
<dbReference type="Pfam" id="PF02786">
    <property type="entry name" value="CPSase_L_D2"/>
    <property type="match status" value="1"/>
</dbReference>
<evidence type="ECO:0000256" key="1">
    <source>
        <dbReference type="ARBA" id="ARBA00013263"/>
    </source>
</evidence>
<dbReference type="Pfam" id="PF00289">
    <property type="entry name" value="Biotin_carb_N"/>
    <property type="match status" value="1"/>
</dbReference>
<dbReference type="InterPro" id="IPR050856">
    <property type="entry name" value="Biotin_carboxylase_complex"/>
</dbReference>
<name>A0A916Y5Z4_9MICO</name>
<dbReference type="Proteomes" id="UP000633205">
    <property type="component" value="Unassembled WGS sequence"/>
</dbReference>
<evidence type="ECO:0000259" key="7">
    <source>
        <dbReference type="PROSITE" id="PS50975"/>
    </source>
</evidence>
<comment type="caution">
    <text evidence="9">The sequence shown here is derived from an EMBL/GenBank/DDBJ whole genome shotgun (WGS) entry which is preliminary data.</text>
</comment>
<organism evidence="9 10">
    <name type="scientific">Microbacterium faecale</name>
    <dbReference type="NCBI Taxonomy" id="1804630"/>
    <lineage>
        <taxon>Bacteria</taxon>
        <taxon>Bacillati</taxon>
        <taxon>Actinomycetota</taxon>
        <taxon>Actinomycetes</taxon>
        <taxon>Micrococcales</taxon>
        <taxon>Microbacteriaceae</taxon>
        <taxon>Microbacterium</taxon>
    </lineage>
</organism>
<dbReference type="Pfam" id="PF02785">
    <property type="entry name" value="Biotin_carb_C"/>
    <property type="match status" value="1"/>
</dbReference>
<dbReference type="SUPFAM" id="SSF51246">
    <property type="entry name" value="Rudiment single hybrid motif"/>
    <property type="match status" value="1"/>
</dbReference>
<dbReference type="InterPro" id="IPR005482">
    <property type="entry name" value="Biotin_COase_C"/>
</dbReference>
<reference evidence="9" key="1">
    <citation type="journal article" date="2014" name="Int. J. Syst. Evol. Microbiol.">
        <title>Complete genome sequence of Corynebacterium casei LMG S-19264T (=DSM 44701T), isolated from a smear-ripened cheese.</title>
        <authorList>
            <consortium name="US DOE Joint Genome Institute (JGI-PGF)"/>
            <person name="Walter F."/>
            <person name="Albersmeier A."/>
            <person name="Kalinowski J."/>
            <person name="Ruckert C."/>
        </authorList>
    </citation>
    <scope>NUCLEOTIDE SEQUENCE</scope>
    <source>
        <strain evidence="9">CGMCC 1.15152</strain>
    </source>
</reference>
<keyword evidence="5" id="KW-0092">Biotin</keyword>
<dbReference type="SUPFAM" id="SSF56059">
    <property type="entry name" value="Glutathione synthetase ATP-binding domain-like"/>
    <property type="match status" value="1"/>
</dbReference>
<dbReference type="InterPro" id="IPR005479">
    <property type="entry name" value="CPAse_ATP-bd"/>
</dbReference>
<dbReference type="PANTHER" id="PTHR18866">
    <property type="entry name" value="CARBOXYLASE:PYRUVATE/ACETYL-COA/PROPIONYL-COA CARBOXYLASE"/>
    <property type="match status" value="1"/>
</dbReference>
<reference evidence="9" key="2">
    <citation type="submission" date="2020-09" db="EMBL/GenBank/DDBJ databases">
        <authorList>
            <person name="Sun Q."/>
            <person name="Zhou Y."/>
        </authorList>
    </citation>
    <scope>NUCLEOTIDE SEQUENCE</scope>
    <source>
        <strain evidence="9">CGMCC 1.15152</strain>
    </source>
</reference>
<protein>
    <recommendedName>
        <fullName evidence="1">biotin carboxylase</fullName>
        <ecNumber evidence="1">6.3.4.14</ecNumber>
    </recommendedName>
</protein>
<dbReference type="PROSITE" id="PS50975">
    <property type="entry name" value="ATP_GRASP"/>
    <property type="match status" value="1"/>
</dbReference>
<feature type="domain" description="Biotin carboxylation" evidence="8">
    <location>
        <begin position="1"/>
        <end position="416"/>
    </location>
</feature>
<dbReference type="InterPro" id="IPR005481">
    <property type="entry name" value="BC-like_N"/>
</dbReference>
<dbReference type="AlphaFoldDB" id="A0A916Y5Z4"/>
<dbReference type="EMBL" id="BMHO01000001">
    <property type="protein sequence ID" value="GGD31589.1"/>
    <property type="molecule type" value="Genomic_DNA"/>
</dbReference>
<dbReference type="PANTHER" id="PTHR18866:SF33">
    <property type="entry name" value="METHYLCROTONOYL-COA CARBOXYLASE SUBUNIT ALPHA, MITOCHONDRIAL-RELATED"/>
    <property type="match status" value="1"/>
</dbReference>
<keyword evidence="2" id="KW-0436">Ligase</keyword>
<dbReference type="GO" id="GO:0005524">
    <property type="term" value="F:ATP binding"/>
    <property type="evidence" value="ECO:0007669"/>
    <property type="project" value="UniProtKB-UniRule"/>
</dbReference>
<evidence type="ECO:0000259" key="8">
    <source>
        <dbReference type="PROSITE" id="PS50979"/>
    </source>
</evidence>
<sequence length="428" mass="45866">MYSDADVDAMHVREADTAVRLGPAPAQSSYLDADRVLVAAHDSGSDAIHPGYGFLSESSSFAQAVVDAGLGWIGPPQDAIAAMGDKSEAKSTVSAAGVPIAPGVTLPLVDVMDALRYTAQVGYPIMVKPSGGGGGIGMGIATDDAEFEAAWTTAVNRSRSLFGESSILLERFTERARHIEVQVLGLNDGRILVLGERDCSVQRRHQKLVEESPSPGLPTNVRAEMFAAAATVADNIDYRGAGTVEFLLDRVSGEFFFLEMNTRLQVEHPVTELVFGVDLVEAQIRIAAGEDSPGFEPDALASNGHAFEFRVYAEDPDTYRPGPGLISEWIEPEGDVRVDSGYAKGDVVSHFYDPLLAKVCVWGSTREEALDKAELALSSFVLDGPKQNLPLLRELLHSRAFRTGDYGTTLLSELKDEKSSSLSKGMSS</sequence>
<dbReference type="InterPro" id="IPR011764">
    <property type="entry name" value="Biotin_carboxylation_dom"/>
</dbReference>
<evidence type="ECO:0000256" key="3">
    <source>
        <dbReference type="ARBA" id="ARBA00022741"/>
    </source>
</evidence>
<dbReference type="PROSITE" id="PS50979">
    <property type="entry name" value="BC"/>
    <property type="match status" value="1"/>
</dbReference>
<dbReference type="SUPFAM" id="SSF52440">
    <property type="entry name" value="PreATP-grasp domain"/>
    <property type="match status" value="1"/>
</dbReference>
<dbReference type="InterPro" id="IPR016185">
    <property type="entry name" value="PreATP-grasp_dom_sf"/>
</dbReference>
<evidence type="ECO:0000313" key="10">
    <source>
        <dbReference type="Proteomes" id="UP000633205"/>
    </source>
</evidence>
<evidence type="ECO:0000256" key="2">
    <source>
        <dbReference type="ARBA" id="ARBA00022598"/>
    </source>
</evidence>
<dbReference type="SMART" id="SM00878">
    <property type="entry name" value="Biotin_carb_C"/>
    <property type="match status" value="1"/>
</dbReference>
<dbReference type="PROSITE" id="PS00866">
    <property type="entry name" value="CPSASE_1"/>
    <property type="match status" value="1"/>
</dbReference>
<dbReference type="Gene3D" id="3.30.470.20">
    <property type="entry name" value="ATP-grasp fold, B domain"/>
    <property type="match status" value="1"/>
</dbReference>
<proteinExistence type="predicted"/>
<evidence type="ECO:0000256" key="4">
    <source>
        <dbReference type="ARBA" id="ARBA00022840"/>
    </source>
</evidence>
<feature type="domain" description="ATP-grasp" evidence="7">
    <location>
        <begin position="90"/>
        <end position="288"/>
    </location>
</feature>